<evidence type="ECO:0000313" key="1">
    <source>
        <dbReference type="EMBL" id="KAK8600860.1"/>
    </source>
</evidence>
<proteinExistence type="predicted"/>
<protein>
    <submittedName>
        <fullName evidence="1">Uncharacterized protein</fullName>
    </submittedName>
</protein>
<organism evidence="1 2">
    <name type="scientific">Hibiscus sabdariffa</name>
    <name type="common">roselle</name>
    <dbReference type="NCBI Taxonomy" id="183260"/>
    <lineage>
        <taxon>Eukaryota</taxon>
        <taxon>Viridiplantae</taxon>
        <taxon>Streptophyta</taxon>
        <taxon>Embryophyta</taxon>
        <taxon>Tracheophyta</taxon>
        <taxon>Spermatophyta</taxon>
        <taxon>Magnoliopsida</taxon>
        <taxon>eudicotyledons</taxon>
        <taxon>Gunneridae</taxon>
        <taxon>Pentapetalae</taxon>
        <taxon>rosids</taxon>
        <taxon>malvids</taxon>
        <taxon>Malvales</taxon>
        <taxon>Malvaceae</taxon>
        <taxon>Malvoideae</taxon>
        <taxon>Hibiscus</taxon>
    </lineage>
</organism>
<reference evidence="1 2" key="1">
    <citation type="journal article" date="2024" name="G3 (Bethesda)">
        <title>Genome assembly of Hibiscus sabdariffa L. provides insights into metabolisms of medicinal natural products.</title>
        <authorList>
            <person name="Kim T."/>
        </authorList>
    </citation>
    <scope>NUCLEOTIDE SEQUENCE [LARGE SCALE GENOMIC DNA]</scope>
    <source>
        <strain evidence="1">TK-2024</strain>
        <tissue evidence="1">Old leaves</tissue>
    </source>
</reference>
<comment type="caution">
    <text evidence="1">The sequence shown here is derived from an EMBL/GenBank/DDBJ whole genome shotgun (WGS) entry which is preliminary data.</text>
</comment>
<name>A0ABR2GDK8_9ROSI</name>
<accession>A0ABR2GDK8</accession>
<gene>
    <name evidence="1" type="ORF">V6N12_050708</name>
</gene>
<keyword evidence="2" id="KW-1185">Reference proteome</keyword>
<sequence length="115" mass="13675">MLWLKDMDRNTSYFKRSARIRRMMNTVNGLWIHDRWVTSPKELNHFILDLFLRHFAKSRLVDSFDVDFQFSVLSSEETQSLEVGFMEDEVRRTVSSCDGAKAPGPNDFTFEFYKH</sequence>
<dbReference type="EMBL" id="JBBPBM010000001">
    <property type="protein sequence ID" value="KAK8600860.1"/>
    <property type="molecule type" value="Genomic_DNA"/>
</dbReference>
<evidence type="ECO:0000313" key="2">
    <source>
        <dbReference type="Proteomes" id="UP001472677"/>
    </source>
</evidence>
<dbReference type="Proteomes" id="UP001472677">
    <property type="component" value="Unassembled WGS sequence"/>
</dbReference>